<reference evidence="2 3" key="1">
    <citation type="submission" date="2017-07" db="EMBL/GenBank/DDBJ databases">
        <title>Draft whole genome sequences of clinical Proprionibacteriaceae strains.</title>
        <authorList>
            <person name="Bernier A.-M."/>
            <person name="Bernard K."/>
            <person name="Domingo M.-C."/>
        </authorList>
    </citation>
    <scope>NUCLEOTIDE SEQUENCE [LARGE SCALE GENOMIC DNA]</scope>
    <source>
        <strain evidence="2 3">NML 130396</strain>
    </source>
</reference>
<dbReference type="EMBL" id="NMVQ01000047">
    <property type="protein sequence ID" value="OYO16562.1"/>
    <property type="molecule type" value="Genomic_DNA"/>
</dbReference>
<evidence type="ECO:0000313" key="3">
    <source>
        <dbReference type="Proteomes" id="UP000216311"/>
    </source>
</evidence>
<evidence type="ECO:0000259" key="1">
    <source>
        <dbReference type="Pfam" id="PF13452"/>
    </source>
</evidence>
<proteinExistence type="predicted"/>
<gene>
    <name evidence="2" type="ORF">CGZ93_17505</name>
</gene>
<protein>
    <submittedName>
        <fullName evidence="2">Dehydratase</fullName>
    </submittedName>
</protein>
<dbReference type="InterPro" id="IPR029069">
    <property type="entry name" value="HotDog_dom_sf"/>
</dbReference>
<sequence length="151" mass="16676">MVNPNAAGTTGETFEMDIERGKIREFAAATGSQHPAYLAENPPIPPTFLTTQIFWAGDQNRVWEAVEMDQQRGLHAEQEFIFHGPPPRAGVRLSATSRIDQIYTKQGKRGGELTFAVMVTEFRDHDGHLVAESRLTGVETGRPPAASTKEQ</sequence>
<dbReference type="Gene3D" id="3.10.129.10">
    <property type="entry name" value="Hotdog Thioesterase"/>
    <property type="match status" value="1"/>
</dbReference>
<dbReference type="AlphaFoldDB" id="A0A255GME0"/>
<feature type="domain" description="FAS1-like dehydratase" evidence="1">
    <location>
        <begin position="8"/>
        <end position="132"/>
    </location>
</feature>
<dbReference type="Pfam" id="PF13452">
    <property type="entry name" value="FAS1_DH_region"/>
    <property type="match status" value="1"/>
</dbReference>
<accession>A0A255GME0</accession>
<organism evidence="2 3">
    <name type="scientific">Enemella dayhoffiae</name>
    <dbReference type="NCBI Taxonomy" id="2016507"/>
    <lineage>
        <taxon>Bacteria</taxon>
        <taxon>Bacillati</taxon>
        <taxon>Actinomycetota</taxon>
        <taxon>Actinomycetes</taxon>
        <taxon>Propionibacteriales</taxon>
        <taxon>Propionibacteriaceae</taxon>
        <taxon>Enemella</taxon>
    </lineage>
</organism>
<name>A0A255GME0_9ACTN</name>
<comment type="caution">
    <text evidence="2">The sequence shown here is derived from an EMBL/GenBank/DDBJ whole genome shotgun (WGS) entry which is preliminary data.</text>
</comment>
<dbReference type="SUPFAM" id="SSF54637">
    <property type="entry name" value="Thioesterase/thiol ester dehydrase-isomerase"/>
    <property type="match status" value="1"/>
</dbReference>
<keyword evidence="3" id="KW-1185">Reference proteome</keyword>
<dbReference type="OrthoDB" id="5415111at2"/>
<dbReference type="InterPro" id="IPR039569">
    <property type="entry name" value="FAS1-like_DH_region"/>
</dbReference>
<evidence type="ECO:0000313" key="2">
    <source>
        <dbReference type="EMBL" id="OYO16562.1"/>
    </source>
</evidence>
<dbReference type="RefSeq" id="WP_094365448.1">
    <property type="nucleotide sequence ID" value="NZ_NMVQ01000047.1"/>
</dbReference>
<dbReference type="Proteomes" id="UP000216311">
    <property type="component" value="Unassembled WGS sequence"/>
</dbReference>